<reference evidence="3" key="1">
    <citation type="submission" date="2014-12" db="EMBL/GenBank/DDBJ databases">
        <title>Draft genome of the oleaginous, mixotrophic haptophyte, Chrysochromulina tobin.</title>
        <authorList>
            <person name="Hovde B.T."/>
            <person name="Starkenburg S.R."/>
            <person name="Cattolico R.A."/>
        </authorList>
    </citation>
    <scope>NUCLEOTIDE SEQUENCE</scope>
    <source>
        <strain evidence="3">CCMP291</strain>
    </source>
</reference>
<dbReference type="InterPro" id="IPR010992">
    <property type="entry name" value="IHF-like_DNA-bd_dom_sf"/>
</dbReference>
<accession>A0A0M0JZX5</accession>
<gene>
    <name evidence="4" type="ORF">Ctob_011089</name>
    <name evidence="3" type="ORF">Ctob_013733</name>
</gene>
<dbReference type="EMBL" id="JWZX01001960">
    <property type="protein sequence ID" value="KOO31683.1"/>
    <property type="molecule type" value="Genomic_DNA"/>
</dbReference>
<keyword evidence="5" id="KW-1185">Reference proteome</keyword>
<dbReference type="CDD" id="cd13831">
    <property type="entry name" value="HU"/>
    <property type="match status" value="1"/>
</dbReference>
<dbReference type="Gene3D" id="4.10.520.10">
    <property type="entry name" value="IHF-like DNA-binding proteins"/>
    <property type="match status" value="1"/>
</dbReference>
<evidence type="ECO:0000313" key="4">
    <source>
        <dbReference type="EMBL" id="KOO34128.1"/>
    </source>
</evidence>
<dbReference type="GO" id="GO:0003677">
    <property type="term" value="F:DNA binding"/>
    <property type="evidence" value="ECO:0007669"/>
    <property type="project" value="UniProtKB-KW"/>
</dbReference>
<dbReference type="OrthoDB" id="10261135at2759"/>
<keyword evidence="1 3" id="KW-0238">DNA-binding</keyword>
<sequence>MSERVPSVNKQALVDAIAQKAGVSKKTAAVVLTATLDVIVDSVCDGHKVSLIGFGSFQSKDRPKREARNPKTGEKMIVEAATVPSFTFGKSFKDAVKARNPMGD</sequence>
<dbReference type="InterPro" id="IPR000119">
    <property type="entry name" value="Hist_DNA-bd"/>
</dbReference>
<dbReference type="GO" id="GO:0030527">
    <property type="term" value="F:structural constituent of chromatin"/>
    <property type="evidence" value="ECO:0007669"/>
    <property type="project" value="InterPro"/>
</dbReference>
<protein>
    <submittedName>
        <fullName evidence="3">Bacterial nucleoid DNA-binding protein</fullName>
    </submittedName>
</protein>
<name>A0A0M0JZX5_9EUKA</name>
<evidence type="ECO:0000313" key="3">
    <source>
        <dbReference type="EMBL" id="KOO31683.1"/>
    </source>
</evidence>
<organism evidence="3 5">
    <name type="scientific">Chrysochromulina tobinii</name>
    <dbReference type="NCBI Taxonomy" id="1460289"/>
    <lineage>
        <taxon>Eukaryota</taxon>
        <taxon>Haptista</taxon>
        <taxon>Haptophyta</taxon>
        <taxon>Prymnesiophyceae</taxon>
        <taxon>Prymnesiales</taxon>
        <taxon>Chrysochromulinaceae</taxon>
        <taxon>Chrysochromulina</taxon>
    </lineage>
</organism>
<evidence type="ECO:0000256" key="2">
    <source>
        <dbReference type="RuleBase" id="RU003939"/>
    </source>
</evidence>
<dbReference type="PANTHER" id="PTHR33175:SF3">
    <property type="entry name" value="DNA-BINDING PROTEIN HU-BETA"/>
    <property type="match status" value="1"/>
</dbReference>
<reference evidence="5" key="2">
    <citation type="journal article" date="2015" name="PLoS Genet.">
        <title>Genome Sequence and Transcriptome Analyses of Chrysochromulina tobin: Metabolic Tools for Enhanced Algal Fitness in the Prominent Order Prymnesiales (Haptophyceae).</title>
        <authorList>
            <person name="Hovde B.T."/>
            <person name="Deodato C.R."/>
            <person name="Hunsperger H.M."/>
            <person name="Ryken S.A."/>
            <person name="Yost W."/>
            <person name="Jha R.K."/>
            <person name="Patterson J."/>
            <person name="Monnat R.J. Jr."/>
            <person name="Barlow S.B."/>
            <person name="Starkenburg S.R."/>
            <person name="Cattolico R.A."/>
        </authorList>
    </citation>
    <scope>NUCLEOTIDE SEQUENCE</scope>
    <source>
        <strain evidence="5">CCMP291</strain>
    </source>
</reference>
<evidence type="ECO:0000256" key="1">
    <source>
        <dbReference type="ARBA" id="ARBA00023125"/>
    </source>
</evidence>
<proteinExistence type="inferred from homology"/>
<dbReference type="PRINTS" id="PR01727">
    <property type="entry name" value="DNABINDINGHU"/>
</dbReference>
<comment type="similarity">
    <text evidence="2">Belongs to the bacterial histone-like protein family.</text>
</comment>
<dbReference type="Proteomes" id="UP000037460">
    <property type="component" value="Unassembled WGS sequence"/>
</dbReference>
<dbReference type="GO" id="GO:0005829">
    <property type="term" value="C:cytosol"/>
    <property type="evidence" value="ECO:0007669"/>
    <property type="project" value="TreeGrafter"/>
</dbReference>
<dbReference type="EMBL" id="JWZX01001319">
    <property type="protein sequence ID" value="KOO34128.1"/>
    <property type="molecule type" value="Genomic_DNA"/>
</dbReference>
<dbReference type="PANTHER" id="PTHR33175">
    <property type="entry name" value="DNA-BINDING PROTEIN HU"/>
    <property type="match status" value="1"/>
</dbReference>
<evidence type="ECO:0000313" key="5">
    <source>
        <dbReference type="Proteomes" id="UP000037460"/>
    </source>
</evidence>
<dbReference type="Pfam" id="PF00216">
    <property type="entry name" value="Bac_DNA_binding"/>
    <property type="match status" value="1"/>
</dbReference>
<dbReference type="SMART" id="SM00411">
    <property type="entry name" value="BHL"/>
    <property type="match status" value="1"/>
</dbReference>
<dbReference type="PROSITE" id="PS00045">
    <property type="entry name" value="HISTONE_LIKE"/>
    <property type="match status" value="1"/>
</dbReference>
<dbReference type="SUPFAM" id="SSF47729">
    <property type="entry name" value="IHF-like DNA-binding proteins"/>
    <property type="match status" value="1"/>
</dbReference>
<dbReference type="AlphaFoldDB" id="A0A0M0JZX5"/>
<dbReference type="InterPro" id="IPR020816">
    <property type="entry name" value="Histone-like_DNA-bd_CS"/>
</dbReference>
<comment type="caution">
    <text evidence="3">The sequence shown here is derived from an EMBL/GenBank/DDBJ whole genome shotgun (WGS) entry which is preliminary data.</text>
</comment>